<feature type="domain" description="Glucan biosynthesis periplasmic MdoG C-terminal" evidence="7">
    <location>
        <begin position="31"/>
        <end position="500"/>
    </location>
</feature>
<accession>A0A2Y9B1G4</accession>
<dbReference type="InterPro" id="IPR007444">
    <property type="entry name" value="Glucan_biosyn_MdoG_C"/>
</dbReference>
<evidence type="ECO:0000256" key="3">
    <source>
        <dbReference type="ARBA" id="ARBA00009284"/>
    </source>
</evidence>
<dbReference type="GO" id="GO:0003824">
    <property type="term" value="F:catalytic activity"/>
    <property type="evidence" value="ECO:0007669"/>
    <property type="project" value="InterPro"/>
</dbReference>
<dbReference type="UniPathway" id="UPA00637"/>
<evidence type="ECO:0000313" key="8">
    <source>
        <dbReference type="EMBL" id="PWJ13788.1"/>
    </source>
</evidence>
<dbReference type="GO" id="GO:0030246">
    <property type="term" value="F:carbohydrate binding"/>
    <property type="evidence" value="ECO:0007669"/>
    <property type="project" value="InterPro"/>
</dbReference>
<dbReference type="PANTHER" id="PTHR30504:SF2">
    <property type="entry name" value="GLUCANS BIOSYNTHESIS PROTEIN G"/>
    <property type="match status" value="1"/>
</dbReference>
<dbReference type="InterPro" id="IPR013783">
    <property type="entry name" value="Ig-like_fold"/>
</dbReference>
<dbReference type="PANTHER" id="PTHR30504">
    <property type="entry name" value="GLUCANS BIOSYNTHESIS PROTEIN"/>
    <property type="match status" value="1"/>
</dbReference>
<dbReference type="SUPFAM" id="SSF74650">
    <property type="entry name" value="Galactose mutarotase-like"/>
    <property type="match status" value="1"/>
</dbReference>
<dbReference type="AlphaFoldDB" id="A0A2Y9B1G4"/>
<dbReference type="Gene3D" id="2.70.98.10">
    <property type="match status" value="1"/>
</dbReference>
<dbReference type="RefSeq" id="WP_172500071.1">
    <property type="nucleotide sequence ID" value="NZ_QGDJ01000013.1"/>
</dbReference>
<evidence type="ECO:0000313" key="11">
    <source>
        <dbReference type="Proteomes" id="UP000251571"/>
    </source>
</evidence>
<keyword evidence="5" id="KW-0574">Periplasm</keyword>
<feature type="signal peptide" evidence="6">
    <location>
        <begin position="1"/>
        <end position="20"/>
    </location>
</feature>
<evidence type="ECO:0000256" key="5">
    <source>
        <dbReference type="ARBA" id="ARBA00022764"/>
    </source>
</evidence>
<dbReference type="FunFam" id="2.70.98.10:FF:000001">
    <property type="entry name" value="Glucans biosynthesis protein G"/>
    <property type="match status" value="1"/>
</dbReference>
<dbReference type="Proteomes" id="UP000245839">
    <property type="component" value="Unassembled WGS sequence"/>
</dbReference>
<proteinExistence type="inferred from homology"/>
<dbReference type="SUPFAM" id="SSF81296">
    <property type="entry name" value="E set domains"/>
    <property type="match status" value="1"/>
</dbReference>
<keyword evidence="10" id="KW-1185">Reference proteome</keyword>
<reference evidence="8 10" key="2">
    <citation type="submission" date="2018-03" db="EMBL/GenBank/DDBJ databases">
        <title>Genomic Encyclopedia of Archaeal and Bacterial Type Strains, Phase II (KMG-II): from individual species to whole genera.</title>
        <authorList>
            <person name="Goeker M."/>
        </authorList>
    </citation>
    <scope>NUCLEOTIDE SEQUENCE [LARGE SCALE GENOMIC DNA]</scope>
    <source>
        <strain evidence="8 10">DSM 25227</strain>
    </source>
</reference>
<dbReference type="Pfam" id="PF04349">
    <property type="entry name" value="MdoG"/>
    <property type="match status" value="1"/>
</dbReference>
<comment type="similarity">
    <text evidence="3">Belongs to the OpgD/OpgG family.</text>
</comment>
<protein>
    <submittedName>
        <fullName evidence="9">Glucans biosynthesis protein</fullName>
    </submittedName>
</protein>
<evidence type="ECO:0000259" key="7">
    <source>
        <dbReference type="Pfam" id="PF04349"/>
    </source>
</evidence>
<dbReference type="GO" id="GO:0051274">
    <property type="term" value="P:beta-glucan biosynthetic process"/>
    <property type="evidence" value="ECO:0007669"/>
    <property type="project" value="TreeGrafter"/>
</dbReference>
<comment type="subcellular location">
    <subcellularLocation>
        <location evidence="1">Periplasm</location>
    </subcellularLocation>
</comment>
<dbReference type="EMBL" id="QGDJ01000013">
    <property type="protein sequence ID" value="PWJ13788.1"/>
    <property type="molecule type" value="Genomic_DNA"/>
</dbReference>
<dbReference type="InterPro" id="IPR011013">
    <property type="entry name" value="Gal_mutarotase_sf_dom"/>
</dbReference>
<evidence type="ECO:0000256" key="4">
    <source>
        <dbReference type="ARBA" id="ARBA00022729"/>
    </source>
</evidence>
<name>A0A2Y9B1G4_9RHOB</name>
<dbReference type="Gene3D" id="2.60.40.10">
    <property type="entry name" value="Immunoglobulins"/>
    <property type="match status" value="1"/>
</dbReference>
<evidence type="ECO:0000313" key="9">
    <source>
        <dbReference type="EMBL" id="SSA50301.1"/>
    </source>
</evidence>
<reference evidence="9 11" key="1">
    <citation type="submission" date="2016-10" db="EMBL/GenBank/DDBJ databases">
        <authorList>
            <person name="Cai Z."/>
        </authorList>
    </citation>
    <scope>NUCLEOTIDE SEQUENCE [LARGE SCALE GENOMIC DNA]</scope>
    <source>
        <strain evidence="9 11">DSM 25227</strain>
    </source>
</reference>
<evidence type="ECO:0000256" key="6">
    <source>
        <dbReference type="SAM" id="SignalP"/>
    </source>
</evidence>
<dbReference type="GO" id="GO:0030288">
    <property type="term" value="C:outer membrane-bounded periplasmic space"/>
    <property type="evidence" value="ECO:0007669"/>
    <property type="project" value="TreeGrafter"/>
</dbReference>
<dbReference type="InterPro" id="IPR014756">
    <property type="entry name" value="Ig_E-set"/>
</dbReference>
<organism evidence="9 11">
    <name type="scientific">Jannaschia seohaensis</name>
    <dbReference type="NCBI Taxonomy" id="475081"/>
    <lineage>
        <taxon>Bacteria</taxon>
        <taxon>Pseudomonadati</taxon>
        <taxon>Pseudomonadota</taxon>
        <taxon>Alphaproteobacteria</taxon>
        <taxon>Rhodobacterales</taxon>
        <taxon>Roseobacteraceae</taxon>
        <taxon>Jannaschia</taxon>
    </lineage>
</organism>
<comment type="pathway">
    <text evidence="2">Glycan metabolism; osmoregulated periplasmic glucan (OPG) biosynthesis.</text>
</comment>
<dbReference type="InterPro" id="IPR014438">
    <property type="entry name" value="Glucan_biosyn_MdoG/MdoD"/>
</dbReference>
<dbReference type="Proteomes" id="UP000251571">
    <property type="component" value="Unassembled WGS sequence"/>
</dbReference>
<keyword evidence="4 6" id="KW-0732">Signal</keyword>
<gene>
    <name evidence="8" type="ORF">BCF38_11318</name>
    <name evidence="9" type="ORF">SAMN05421539_11318</name>
</gene>
<dbReference type="InterPro" id="IPR014718">
    <property type="entry name" value="GH-type_carb-bd"/>
</dbReference>
<evidence type="ECO:0000256" key="2">
    <source>
        <dbReference type="ARBA" id="ARBA00005001"/>
    </source>
</evidence>
<sequence>MKRRTVLLGSAAFLTAPARAAMPRFLSSEPFGAGTVREMAQDLASRPFRLRDPVPQAWRDLTYDQYRKIWFDTSKAVWAEDDLAFEMDLFHPGLYFPRAVEVDVVRDGTAHRLAFDFALFATSDQAPELPLDETMGYSGLRLRHRFPGETNHREFCVFQGASYFRAIGAAQAYGLSARGIALRTGDPEGEEFPDFTRLWVEEPQPGDDTITLHALLDGPSVAGAFRFVIRPGAVCEMDVEATLYPRVDLDHVGIAALTSMFLYDETNRPRFDDFRPAIHDSDGLLIWNGNGEMLWRPLANPTTLQVSSFVDESPRGFGLMQRADKLSDFADLEAHYHLRPSLWIEPGEEWGPGVVRLVEIPSDREIYDNIVAYWRPRDPLPAGREARFTYRMTWGEAALRRRDVARVLNTHMGKNFTGERWLAAIDFAPHPAFEGDLDEITRAIDSASSDTSPGVLQRNPETGGARLAFEFDPGARPLSELRAQLWLGGAPVTEVWLYRWTAA</sequence>
<evidence type="ECO:0000256" key="1">
    <source>
        <dbReference type="ARBA" id="ARBA00004418"/>
    </source>
</evidence>
<feature type="chain" id="PRO_5033338295" evidence="6">
    <location>
        <begin position="21"/>
        <end position="503"/>
    </location>
</feature>
<dbReference type="EMBL" id="UETC01000013">
    <property type="protein sequence ID" value="SSA50301.1"/>
    <property type="molecule type" value="Genomic_DNA"/>
</dbReference>
<dbReference type="PIRSF" id="PIRSF006281">
    <property type="entry name" value="MdoG"/>
    <property type="match status" value="1"/>
</dbReference>
<evidence type="ECO:0000313" key="10">
    <source>
        <dbReference type="Proteomes" id="UP000245839"/>
    </source>
</evidence>